<evidence type="ECO:0000313" key="3">
    <source>
        <dbReference type="Proteomes" id="UP000695802"/>
    </source>
</evidence>
<evidence type="ECO:0000313" key="2">
    <source>
        <dbReference type="EMBL" id="MBN6104571.1"/>
    </source>
</evidence>
<proteinExistence type="predicted"/>
<dbReference type="PROSITE" id="PS51819">
    <property type="entry name" value="VOC"/>
    <property type="match status" value="1"/>
</dbReference>
<dbReference type="SUPFAM" id="SSF54593">
    <property type="entry name" value="Glyoxalase/Bleomycin resistance protein/Dihydroxybiphenyl dioxygenase"/>
    <property type="match status" value="1"/>
</dbReference>
<keyword evidence="3" id="KW-1185">Reference proteome</keyword>
<feature type="domain" description="VOC" evidence="1">
    <location>
        <begin position="2"/>
        <end position="125"/>
    </location>
</feature>
<dbReference type="InterPro" id="IPR004360">
    <property type="entry name" value="Glyas_Fos-R_dOase_dom"/>
</dbReference>
<reference evidence="2 3" key="1">
    <citation type="submission" date="2021-02" db="EMBL/GenBank/DDBJ databases">
        <title>Taxonomically Unique Crown Gall-Associated Xanthomonas Stains Have Deficiency in Virulence Repertories.</title>
        <authorList>
            <person name="Mafakheri H."/>
            <person name="Taghavi S.M."/>
            <person name="Dimkic I."/>
            <person name="Nemanja K."/>
            <person name="Osdaghi E."/>
        </authorList>
    </citation>
    <scope>NUCLEOTIDE SEQUENCE [LARGE SCALE GENOMIC DNA]</scope>
    <source>
        <strain evidence="2 3">FX4</strain>
    </source>
</reference>
<evidence type="ECO:0000259" key="1">
    <source>
        <dbReference type="PROSITE" id="PS51819"/>
    </source>
</evidence>
<dbReference type="Proteomes" id="UP000695802">
    <property type="component" value="Unassembled WGS sequence"/>
</dbReference>
<gene>
    <name evidence="2" type="ORF">JR064_20600</name>
</gene>
<dbReference type="InterPro" id="IPR029068">
    <property type="entry name" value="Glyas_Bleomycin-R_OHBP_Dase"/>
</dbReference>
<protein>
    <submittedName>
        <fullName evidence="2">VOC family protein</fullName>
    </submittedName>
</protein>
<dbReference type="InterPro" id="IPR037523">
    <property type="entry name" value="VOC_core"/>
</dbReference>
<comment type="caution">
    <text evidence="2">The sequence shown here is derived from an EMBL/GenBank/DDBJ whole genome shotgun (WGS) entry which is preliminary data.</text>
</comment>
<accession>A0ABS3B7U6</accession>
<organism evidence="2 3">
    <name type="scientific">Xanthomonas bonasiae</name>
    <dbReference type="NCBI Taxonomy" id="2810351"/>
    <lineage>
        <taxon>Bacteria</taxon>
        <taxon>Pseudomonadati</taxon>
        <taxon>Pseudomonadota</taxon>
        <taxon>Gammaproteobacteria</taxon>
        <taxon>Lysobacterales</taxon>
        <taxon>Lysobacteraceae</taxon>
        <taxon>Xanthomonas</taxon>
    </lineage>
</organism>
<dbReference type="Gene3D" id="3.10.180.10">
    <property type="entry name" value="2,3-Dihydroxybiphenyl 1,2-Dioxygenase, domain 1"/>
    <property type="match status" value="1"/>
</dbReference>
<dbReference type="Pfam" id="PF00903">
    <property type="entry name" value="Glyoxalase"/>
    <property type="match status" value="1"/>
</dbReference>
<name>A0ABS3B7U6_9XANT</name>
<dbReference type="EMBL" id="JAFIWB010000033">
    <property type="protein sequence ID" value="MBN6104571.1"/>
    <property type="molecule type" value="Genomic_DNA"/>
</dbReference>
<sequence length="126" mass="13530">MLADHTPAGFIAVDDIDRARAFYEGILGLRCQGFDGFALKFAAGPINLRIVKPPARVAADYTVFGWESADIGADVAALAAKGVAFIRYPFFADSQDAQGIWTAPNGDRVAWFRDPDGNTLSLAQHA</sequence>
<dbReference type="RefSeq" id="WP_179565742.1">
    <property type="nucleotide sequence ID" value="NZ_JACSQX010000007.1"/>
</dbReference>